<keyword evidence="1" id="KW-0472">Membrane</keyword>
<feature type="transmembrane region" description="Helical" evidence="1">
    <location>
        <begin position="172"/>
        <end position="193"/>
    </location>
</feature>
<comment type="caution">
    <text evidence="2">The sequence shown here is derived from an EMBL/GenBank/DDBJ whole genome shotgun (WGS) entry which is preliminary data.</text>
</comment>
<dbReference type="PANTHER" id="PTHR30199:SF0">
    <property type="entry name" value="INNER MEMBRANE PROTEIN YDCO"/>
    <property type="match status" value="1"/>
</dbReference>
<proteinExistence type="predicted"/>
<dbReference type="GO" id="GO:0005886">
    <property type="term" value="C:plasma membrane"/>
    <property type="evidence" value="ECO:0007669"/>
    <property type="project" value="TreeGrafter"/>
</dbReference>
<evidence type="ECO:0000313" key="3">
    <source>
        <dbReference type="Proteomes" id="UP001156870"/>
    </source>
</evidence>
<feature type="transmembrane region" description="Helical" evidence="1">
    <location>
        <begin position="323"/>
        <end position="341"/>
    </location>
</feature>
<gene>
    <name evidence="2" type="ORF">GCM10007877_08140</name>
</gene>
<dbReference type="NCBIfam" id="TIGR00843">
    <property type="entry name" value="benE"/>
    <property type="match status" value="1"/>
</dbReference>
<feature type="transmembrane region" description="Helical" evidence="1">
    <location>
        <begin position="50"/>
        <end position="69"/>
    </location>
</feature>
<dbReference type="GO" id="GO:0042925">
    <property type="term" value="F:benzoate transmembrane transporter activity"/>
    <property type="evidence" value="ECO:0007669"/>
    <property type="project" value="InterPro"/>
</dbReference>
<feature type="transmembrane region" description="Helical" evidence="1">
    <location>
        <begin position="292"/>
        <end position="317"/>
    </location>
</feature>
<dbReference type="PANTHER" id="PTHR30199">
    <property type="entry name" value="MFS FAMILY TRANSPORTER, PREDICTED SUBSTRATE BENZOATE"/>
    <property type="match status" value="1"/>
</dbReference>
<feature type="transmembrane region" description="Helical" evidence="1">
    <location>
        <begin position="124"/>
        <end position="142"/>
    </location>
</feature>
<keyword evidence="1" id="KW-0812">Transmembrane</keyword>
<dbReference type="RefSeq" id="WP_232592761.1">
    <property type="nucleotide sequence ID" value="NZ_BSPD01000021.1"/>
</dbReference>
<dbReference type="InterPro" id="IPR004711">
    <property type="entry name" value="Benzoate_Transporter"/>
</dbReference>
<organism evidence="2 3">
    <name type="scientific">Marinibactrum halimedae</name>
    <dbReference type="NCBI Taxonomy" id="1444977"/>
    <lineage>
        <taxon>Bacteria</taxon>
        <taxon>Pseudomonadati</taxon>
        <taxon>Pseudomonadota</taxon>
        <taxon>Gammaproteobacteria</taxon>
        <taxon>Cellvibrionales</taxon>
        <taxon>Cellvibrionaceae</taxon>
        <taxon>Marinibactrum</taxon>
    </lineage>
</organism>
<dbReference type="Pfam" id="PF03594">
    <property type="entry name" value="BenE"/>
    <property type="match status" value="1"/>
</dbReference>
<feature type="transmembrane region" description="Helical" evidence="1">
    <location>
        <begin position="205"/>
        <end position="224"/>
    </location>
</feature>
<name>A0AA37WLB1_9GAMM</name>
<dbReference type="EMBL" id="BSPD01000021">
    <property type="protein sequence ID" value="GLS25100.1"/>
    <property type="molecule type" value="Genomic_DNA"/>
</dbReference>
<keyword evidence="3" id="KW-1185">Reference proteome</keyword>
<protein>
    <submittedName>
        <fullName evidence="2">Benzoate transporter</fullName>
    </submittedName>
</protein>
<feature type="transmembrane region" description="Helical" evidence="1">
    <location>
        <begin position="353"/>
        <end position="385"/>
    </location>
</feature>
<accession>A0AA37WLB1</accession>
<keyword evidence="1" id="KW-1133">Transmembrane helix</keyword>
<feature type="transmembrane region" description="Helical" evidence="1">
    <location>
        <begin position="259"/>
        <end position="280"/>
    </location>
</feature>
<feature type="transmembrane region" description="Helical" evidence="1">
    <location>
        <begin position="98"/>
        <end position="117"/>
    </location>
</feature>
<evidence type="ECO:0000313" key="2">
    <source>
        <dbReference type="EMBL" id="GLS25100.1"/>
    </source>
</evidence>
<evidence type="ECO:0000256" key="1">
    <source>
        <dbReference type="SAM" id="Phobius"/>
    </source>
</evidence>
<sequence length="396" mass="41697">MTRTFVQDIFNVPAIVAGFVKVLVGYASAAAIIFQAAAAAGASEAEISSWMWALGLGMGLSCIGLSLFYKTPVACAWSTPGAALLVTSLPGFNLSEAVGAFIVCSVLIALVGFTGIFERLMNRVPSALASAMLAGILLRFGLDVFVGFENNAFLVGTMLLCYLMARQLVSRYAIPLVLLSGVVIAFTQGTLSLSEVHFTLTEPVWTAPTFTLDAIISIAVPLFIVTMASQNMPGVAMLRANGYTVNVSPLVGWTGITGIVFACFGGFCFCLAAITAAICMGRDVHEEADKRYWATVWGGVFYLIAGVFGATVVALFAAFPKPLILAIAGLALLATIGNSLFGAITDEKHREPALIVFLVTASGMSLLSIGSAFWGIVLGALYMSISYGVQQLKRPF</sequence>
<reference evidence="2 3" key="1">
    <citation type="journal article" date="2014" name="Int. J. Syst. Evol. Microbiol.">
        <title>Complete genome sequence of Corynebacterium casei LMG S-19264T (=DSM 44701T), isolated from a smear-ripened cheese.</title>
        <authorList>
            <consortium name="US DOE Joint Genome Institute (JGI-PGF)"/>
            <person name="Walter F."/>
            <person name="Albersmeier A."/>
            <person name="Kalinowski J."/>
            <person name="Ruckert C."/>
        </authorList>
    </citation>
    <scope>NUCLEOTIDE SEQUENCE [LARGE SCALE GENOMIC DNA]</scope>
    <source>
        <strain evidence="2 3">NBRC 110095</strain>
    </source>
</reference>
<dbReference type="Proteomes" id="UP001156870">
    <property type="component" value="Unassembled WGS sequence"/>
</dbReference>
<feature type="transmembrane region" description="Helical" evidence="1">
    <location>
        <begin position="12"/>
        <end position="38"/>
    </location>
</feature>
<dbReference type="AlphaFoldDB" id="A0AA37WLB1"/>